<dbReference type="InterPro" id="IPR051908">
    <property type="entry name" value="Ribosomal_N-acetyltransferase"/>
</dbReference>
<dbReference type="InterPro" id="IPR016181">
    <property type="entry name" value="Acyl_CoA_acyltransferase"/>
</dbReference>
<protein>
    <submittedName>
        <fullName evidence="2">Unannotated protein</fullName>
    </submittedName>
</protein>
<dbReference type="InterPro" id="IPR000182">
    <property type="entry name" value="GNAT_dom"/>
</dbReference>
<proteinExistence type="predicted"/>
<dbReference type="GO" id="GO:0008999">
    <property type="term" value="F:protein-N-terminal-alanine acetyltransferase activity"/>
    <property type="evidence" value="ECO:0007669"/>
    <property type="project" value="TreeGrafter"/>
</dbReference>
<gene>
    <name evidence="2" type="ORF">UFOPK3547_00751</name>
</gene>
<evidence type="ECO:0000259" key="1">
    <source>
        <dbReference type="Pfam" id="PF13302"/>
    </source>
</evidence>
<dbReference type="EMBL" id="CAESAN010000052">
    <property type="protein sequence ID" value="CAB4342970.1"/>
    <property type="molecule type" value="Genomic_DNA"/>
</dbReference>
<dbReference type="Pfam" id="PF13302">
    <property type="entry name" value="Acetyltransf_3"/>
    <property type="match status" value="1"/>
</dbReference>
<dbReference type="PANTHER" id="PTHR43441:SF11">
    <property type="entry name" value="RIBOSOMAL-PROTEIN-SERINE ACETYLTRANSFERASE"/>
    <property type="match status" value="1"/>
</dbReference>
<name>A0A6J5ZQT0_9ZZZZ</name>
<dbReference type="GO" id="GO:0005737">
    <property type="term" value="C:cytoplasm"/>
    <property type="evidence" value="ECO:0007669"/>
    <property type="project" value="TreeGrafter"/>
</dbReference>
<dbReference type="SUPFAM" id="SSF55729">
    <property type="entry name" value="Acyl-CoA N-acyltransferases (Nat)"/>
    <property type="match status" value="1"/>
</dbReference>
<sequence length="177" mass="20040">MLLELASDPEVTRWFSWGPYTELAEPEAYIARCALQREQGTQLDMLIVDHELGPAGIIGLSEFSYRDRRCMVGTWLGSSHWGTHVNRESKALVAHLGFELLDMNRIGAYSNPENVRSTKALEAVGYVHEGVLRDWHRHDGRFLDVNIFGMIRSDWALGDQASQQVKIEGEIPAAFLR</sequence>
<reference evidence="2" key="1">
    <citation type="submission" date="2020-05" db="EMBL/GenBank/DDBJ databases">
        <authorList>
            <person name="Chiriac C."/>
            <person name="Salcher M."/>
            <person name="Ghai R."/>
            <person name="Kavagutti S V."/>
        </authorList>
    </citation>
    <scope>NUCLEOTIDE SEQUENCE</scope>
</reference>
<dbReference type="Gene3D" id="3.40.630.30">
    <property type="match status" value="1"/>
</dbReference>
<dbReference type="AlphaFoldDB" id="A0A6J5ZQT0"/>
<feature type="domain" description="N-acetyltransferase" evidence="1">
    <location>
        <begin position="2"/>
        <end position="126"/>
    </location>
</feature>
<dbReference type="GO" id="GO:1990189">
    <property type="term" value="F:protein N-terminal-serine acetyltransferase activity"/>
    <property type="evidence" value="ECO:0007669"/>
    <property type="project" value="TreeGrafter"/>
</dbReference>
<organism evidence="2">
    <name type="scientific">freshwater metagenome</name>
    <dbReference type="NCBI Taxonomy" id="449393"/>
    <lineage>
        <taxon>unclassified sequences</taxon>
        <taxon>metagenomes</taxon>
        <taxon>ecological metagenomes</taxon>
    </lineage>
</organism>
<dbReference type="PANTHER" id="PTHR43441">
    <property type="entry name" value="RIBOSOMAL-PROTEIN-SERINE ACETYLTRANSFERASE"/>
    <property type="match status" value="1"/>
</dbReference>
<evidence type="ECO:0000313" key="2">
    <source>
        <dbReference type="EMBL" id="CAB4342970.1"/>
    </source>
</evidence>
<accession>A0A6J5ZQT0</accession>